<dbReference type="PANTHER" id="PTHR20991:SF0">
    <property type="entry name" value="PROTEIN PTHB1"/>
    <property type="match status" value="1"/>
</dbReference>
<organism evidence="7 8">
    <name type="scientific">Paramuricea clavata</name>
    <name type="common">Red gorgonian</name>
    <name type="synonym">Violescent sea-whip</name>
    <dbReference type="NCBI Taxonomy" id="317549"/>
    <lineage>
        <taxon>Eukaryota</taxon>
        <taxon>Metazoa</taxon>
        <taxon>Cnidaria</taxon>
        <taxon>Anthozoa</taxon>
        <taxon>Octocorallia</taxon>
        <taxon>Malacalcyonacea</taxon>
        <taxon>Plexauridae</taxon>
        <taxon>Paramuricea</taxon>
    </lineage>
</organism>
<dbReference type="Pfam" id="PF14727">
    <property type="entry name" value="PHTB1_N"/>
    <property type="match status" value="1"/>
</dbReference>
<keyword evidence="8" id="KW-1185">Reference proteome</keyword>
<feature type="domain" description="PTHB1 GAE" evidence="3">
    <location>
        <begin position="428"/>
        <end position="518"/>
    </location>
</feature>
<evidence type="ECO:0000259" key="6">
    <source>
        <dbReference type="Pfam" id="PF23339"/>
    </source>
</evidence>
<accession>A0A6S7G1E0</accession>
<evidence type="ECO:0000259" key="5">
    <source>
        <dbReference type="Pfam" id="PF23338"/>
    </source>
</evidence>
<dbReference type="InterPro" id="IPR026511">
    <property type="entry name" value="PTHB1"/>
</dbReference>
<dbReference type="OrthoDB" id="10262646at2759"/>
<dbReference type="Pfam" id="PF23338">
    <property type="entry name" value="PTHB1_hp"/>
    <property type="match status" value="1"/>
</dbReference>
<reference evidence="7" key="1">
    <citation type="submission" date="2020-04" db="EMBL/GenBank/DDBJ databases">
        <authorList>
            <person name="Alioto T."/>
            <person name="Alioto T."/>
            <person name="Gomez Garrido J."/>
        </authorList>
    </citation>
    <scope>NUCLEOTIDE SEQUENCE</scope>
    <source>
        <strain evidence="7">A484AB</strain>
    </source>
</reference>
<dbReference type="GO" id="GO:0034464">
    <property type="term" value="C:BBSome"/>
    <property type="evidence" value="ECO:0007669"/>
    <property type="project" value="InterPro"/>
</dbReference>
<dbReference type="GO" id="GO:0060271">
    <property type="term" value="P:cilium assembly"/>
    <property type="evidence" value="ECO:0007669"/>
    <property type="project" value="TreeGrafter"/>
</dbReference>
<proteinExistence type="predicted"/>
<feature type="domain" description="PTHB1 N-terminal" evidence="2">
    <location>
        <begin position="1"/>
        <end position="357"/>
    </location>
</feature>
<dbReference type="InterPro" id="IPR055363">
    <property type="entry name" value="PTHB1_hp_dom"/>
</dbReference>
<evidence type="ECO:0000256" key="1">
    <source>
        <dbReference type="SAM" id="MobiDB-lite"/>
    </source>
</evidence>
<evidence type="ECO:0000259" key="3">
    <source>
        <dbReference type="Pfam" id="PF14728"/>
    </source>
</evidence>
<feature type="region of interest" description="Disordered" evidence="1">
    <location>
        <begin position="815"/>
        <end position="910"/>
    </location>
</feature>
<dbReference type="Proteomes" id="UP001152795">
    <property type="component" value="Unassembled WGS sequence"/>
</dbReference>
<evidence type="ECO:0000313" key="7">
    <source>
        <dbReference type="EMBL" id="CAB3982432.1"/>
    </source>
</evidence>
<dbReference type="Pfam" id="PF14728">
    <property type="entry name" value="PTHB1_GAE"/>
    <property type="match status" value="1"/>
</dbReference>
<feature type="domain" description="PTHB1 hairpin" evidence="5">
    <location>
        <begin position="630"/>
        <end position="733"/>
    </location>
</feature>
<dbReference type="AlphaFoldDB" id="A0A6S7G1E0"/>
<name>A0A6S7G1E0_PARCT</name>
<dbReference type="InterPro" id="IPR028073">
    <property type="entry name" value="PHTB1_N_dom"/>
</dbReference>
<evidence type="ECO:0000259" key="4">
    <source>
        <dbReference type="Pfam" id="PF23337"/>
    </source>
</evidence>
<gene>
    <name evidence="7" type="ORF">PACLA_8A037960</name>
</gene>
<evidence type="ECO:0000259" key="2">
    <source>
        <dbReference type="Pfam" id="PF14727"/>
    </source>
</evidence>
<sequence length="910" mass="101692">MSLFKARDWWSTWAGSEEDFDQGCLCVANIDNESSPSDKIIVGSYHGILRIFMPRTAEFKPEDLMLEIQMTQPILQLEAGHFVSGSDQLHLGILHPRKFSVYSVSVISGAVEHGNHFTLNLVYEHILDRTSYSFTYGPFGGVKGKDFICVASMDGLLSFFEQEMFAFGRFLPGFLLPSPVRYIAKTDSFVTCSSSRVVECYKYQTLAAATEAETKEKSDQRKISGKRLAPDWTFNIGDNAINVVVVKYDNISAIFVLGERSFYCLQCNGALLFMKKFEYNASCILPYGSFKEDTFNLMVGTHSKTLMIYQNVTLSWAAQLPHIPVDAKVANFANLKGIIVTLDETGYIYCSYLGTDPSLFVTPPAHSRDVQYDDVEDEMRELYKVIRESASNSEFVVKTSEKDEITIKATVPTSLDKHSCAVPDENGETFPSITVKLTLECQSNHPIENVMVTIDAGYPIMCNKTSSVIPSIGDTKVTTDVEVSFFLCGGCVPSTMKVQAIATFTTISDAPRICQCEFELPVCLVCRGCLPVKNAVCKLTLDTNKPPVNLGELFPEMVEDMLVPLVALGVEYYSGPVVTILASKTSQRYRIQCDKFEGLWLVVHELVTRLKDHFADLRDGVPLRLSFMGPLPLQYYFELIDSHFEQRLNQQKYREILGQRSAQFRAIQRRLLTKYKDKTPSPLANLDTLLDGTYRQLLALGEAEEDCQRCIQRTVIALACGTRLINLLIKLWTNMTDKEFKILESTLCADIAETESQGWEEVTDTAVTHLLKTCLSKGVKDQTVNTQALQFPKDTTKLKKHIALVCDRLGKGSRLDLQQTSSMSSSNPAPSPRNEPVHNPTLESVQEERTDNSKSPTPPNDTISPDLDQPKSSIHPGKLPSLTDARPRHDLNAGGMLSRDFENMKPFSAT</sequence>
<dbReference type="InterPro" id="IPR055364">
    <property type="entry name" value="PTHB1_CtH_dom"/>
</dbReference>
<dbReference type="InterPro" id="IPR055362">
    <property type="entry name" value="PTHB1_pf_dom"/>
</dbReference>
<protein>
    <submittedName>
        <fullName evidence="7">PTHB1-like</fullName>
    </submittedName>
</protein>
<dbReference type="EMBL" id="CACRXK020000499">
    <property type="protein sequence ID" value="CAB3982432.1"/>
    <property type="molecule type" value="Genomic_DNA"/>
</dbReference>
<evidence type="ECO:0000313" key="8">
    <source>
        <dbReference type="Proteomes" id="UP001152795"/>
    </source>
</evidence>
<comment type="caution">
    <text evidence="7">The sequence shown here is derived from an EMBL/GenBank/DDBJ whole genome shotgun (WGS) entry which is preliminary data.</text>
</comment>
<dbReference type="PANTHER" id="PTHR20991">
    <property type="entry name" value="PARATHYROID HORMONE-RESPONSIVE B1 GENE"/>
    <property type="match status" value="1"/>
</dbReference>
<dbReference type="GO" id="GO:0016020">
    <property type="term" value="C:membrane"/>
    <property type="evidence" value="ECO:0007669"/>
    <property type="project" value="TreeGrafter"/>
</dbReference>
<dbReference type="InterPro" id="IPR028074">
    <property type="entry name" value="PHTB1_GAE_dom"/>
</dbReference>
<feature type="domain" description="PTHB1 platform" evidence="4">
    <location>
        <begin position="521"/>
        <end position="627"/>
    </location>
</feature>
<dbReference type="Pfam" id="PF23337">
    <property type="entry name" value="PTHB1_pf"/>
    <property type="match status" value="1"/>
</dbReference>
<dbReference type="Pfam" id="PF23339">
    <property type="entry name" value="PTHB1_CtH"/>
    <property type="match status" value="1"/>
</dbReference>
<feature type="domain" description="PTHB1 C-terminal helix bundle" evidence="6">
    <location>
        <begin position="735"/>
        <end position="809"/>
    </location>
</feature>